<proteinExistence type="predicted"/>
<dbReference type="Proteomes" id="UP001152622">
    <property type="component" value="Chromosome 18"/>
</dbReference>
<keyword evidence="2" id="KW-1185">Reference proteome</keyword>
<evidence type="ECO:0000313" key="1">
    <source>
        <dbReference type="EMBL" id="KAJ8338308.1"/>
    </source>
</evidence>
<comment type="caution">
    <text evidence="1">The sequence shown here is derived from an EMBL/GenBank/DDBJ whole genome shotgun (WGS) entry which is preliminary data.</text>
</comment>
<sequence>MVWRDKTIIRGTEWKPHPKTTKYGKGELLDICCPLTLQLGQIQRNGHGATRVTAESHEKGQGASPLFPLLSLDMRHSLPPLDEVVHCSPNGAADLRPLTTSVCVSTSSQRGCECAVEPVNPIYWVPLEQRGNETGEAVNF</sequence>
<evidence type="ECO:0000313" key="2">
    <source>
        <dbReference type="Proteomes" id="UP001152622"/>
    </source>
</evidence>
<dbReference type="AlphaFoldDB" id="A0A9Q1IE04"/>
<gene>
    <name evidence="1" type="ORF">SKAU_G00372740</name>
</gene>
<protein>
    <submittedName>
        <fullName evidence="1">Uncharacterized protein</fullName>
    </submittedName>
</protein>
<dbReference type="EMBL" id="JAINUF010000018">
    <property type="protein sequence ID" value="KAJ8338308.1"/>
    <property type="molecule type" value="Genomic_DNA"/>
</dbReference>
<name>A0A9Q1IE04_SYNKA</name>
<organism evidence="1 2">
    <name type="scientific">Synaphobranchus kaupii</name>
    <name type="common">Kaup's arrowtooth eel</name>
    <dbReference type="NCBI Taxonomy" id="118154"/>
    <lineage>
        <taxon>Eukaryota</taxon>
        <taxon>Metazoa</taxon>
        <taxon>Chordata</taxon>
        <taxon>Craniata</taxon>
        <taxon>Vertebrata</taxon>
        <taxon>Euteleostomi</taxon>
        <taxon>Actinopterygii</taxon>
        <taxon>Neopterygii</taxon>
        <taxon>Teleostei</taxon>
        <taxon>Anguilliformes</taxon>
        <taxon>Synaphobranchidae</taxon>
        <taxon>Synaphobranchus</taxon>
    </lineage>
</organism>
<accession>A0A9Q1IE04</accession>
<reference evidence="1" key="1">
    <citation type="journal article" date="2023" name="Science">
        <title>Genome structures resolve the early diversification of teleost fishes.</title>
        <authorList>
            <person name="Parey E."/>
            <person name="Louis A."/>
            <person name="Montfort J."/>
            <person name="Bouchez O."/>
            <person name="Roques C."/>
            <person name="Iampietro C."/>
            <person name="Lluch J."/>
            <person name="Castinel A."/>
            <person name="Donnadieu C."/>
            <person name="Desvignes T."/>
            <person name="Floi Bucao C."/>
            <person name="Jouanno E."/>
            <person name="Wen M."/>
            <person name="Mejri S."/>
            <person name="Dirks R."/>
            <person name="Jansen H."/>
            <person name="Henkel C."/>
            <person name="Chen W.J."/>
            <person name="Zahm M."/>
            <person name="Cabau C."/>
            <person name="Klopp C."/>
            <person name="Thompson A.W."/>
            <person name="Robinson-Rechavi M."/>
            <person name="Braasch I."/>
            <person name="Lecointre G."/>
            <person name="Bobe J."/>
            <person name="Postlethwait J.H."/>
            <person name="Berthelot C."/>
            <person name="Roest Crollius H."/>
            <person name="Guiguen Y."/>
        </authorList>
    </citation>
    <scope>NUCLEOTIDE SEQUENCE</scope>
    <source>
        <strain evidence="1">WJC10195</strain>
    </source>
</reference>